<dbReference type="EMBL" id="PJQD01000085">
    <property type="protein sequence ID" value="POY71457.1"/>
    <property type="molecule type" value="Genomic_DNA"/>
</dbReference>
<feature type="compositionally biased region" description="Basic and acidic residues" evidence="1">
    <location>
        <begin position="204"/>
        <end position="215"/>
    </location>
</feature>
<feature type="compositionally biased region" description="Low complexity" evidence="1">
    <location>
        <begin position="477"/>
        <end position="486"/>
    </location>
</feature>
<organism evidence="2 3">
    <name type="scientific">Rhodotorula taiwanensis</name>
    <dbReference type="NCBI Taxonomy" id="741276"/>
    <lineage>
        <taxon>Eukaryota</taxon>
        <taxon>Fungi</taxon>
        <taxon>Dikarya</taxon>
        <taxon>Basidiomycota</taxon>
        <taxon>Pucciniomycotina</taxon>
        <taxon>Microbotryomycetes</taxon>
        <taxon>Sporidiobolales</taxon>
        <taxon>Sporidiobolaceae</taxon>
        <taxon>Rhodotorula</taxon>
    </lineage>
</organism>
<feature type="region of interest" description="Disordered" evidence="1">
    <location>
        <begin position="1"/>
        <end position="35"/>
    </location>
</feature>
<dbReference type="AlphaFoldDB" id="A0A2S5B3V4"/>
<name>A0A2S5B3V4_9BASI</name>
<dbReference type="OrthoDB" id="10673217at2759"/>
<evidence type="ECO:0000313" key="2">
    <source>
        <dbReference type="EMBL" id="POY71457.1"/>
    </source>
</evidence>
<evidence type="ECO:0000313" key="3">
    <source>
        <dbReference type="Proteomes" id="UP000237144"/>
    </source>
</evidence>
<dbReference type="Proteomes" id="UP000237144">
    <property type="component" value="Unassembled WGS sequence"/>
</dbReference>
<evidence type="ECO:0000256" key="1">
    <source>
        <dbReference type="SAM" id="MobiDB-lite"/>
    </source>
</evidence>
<reference evidence="2 3" key="1">
    <citation type="journal article" date="2018" name="Front. Microbiol.">
        <title>Prospects for Fungal Bioremediation of Acidic Radioactive Waste Sites: Characterization and Genome Sequence of Rhodotorula taiwanensis MD1149.</title>
        <authorList>
            <person name="Tkavc R."/>
            <person name="Matrosova V.Y."/>
            <person name="Grichenko O.E."/>
            <person name="Gostincar C."/>
            <person name="Volpe R.P."/>
            <person name="Klimenkova P."/>
            <person name="Gaidamakova E.K."/>
            <person name="Zhou C.E."/>
            <person name="Stewart B.J."/>
            <person name="Lyman M.G."/>
            <person name="Malfatti S.A."/>
            <person name="Rubinfeld B."/>
            <person name="Courtot M."/>
            <person name="Singh J."/>
            <person name="Dalgard C.L."/>
            <person name="Hamilton T."/>
            <person name="Frey K.G."/>
            <person name="Gunde-Cimerman N."/>
            <person name="Dugan L."/>
            <person name="Daly M.J."/>
        </authorList>
    </citation>
    <scope>NUCLEOTIDE SEQUENCE [LARGE SCALE GENOMIC DNA]</scope>
    <source>
        <strain evidence="2 3">MD1149</strain>
    </source>
</reference>
<feature type="region of interest" description="Disordered" evidence="1">
    <location>
        <begin position="64"/>
        <end position="86"/>
    </location>
</feature>
<proteinExistence type="predicted"/>
<keyword evidence="3" id="KW-1185">Reference proteome</keyword>
<protein>
    <submittedName>
        <fullName evidence="2">Uncharacterized protein</fullName>
    </submittedName>
</protein>
<feature type="region of interest" description="Disordered" evidence="1">
    <location>
        <begin position="352"/>
        <end position="553"/>
    </location>
</feature>
<sequence>MEYGPADSSGYQQQPRRMIRQPPPPPLASTSSWRSEYQSIGFPLEQLQLDLEAYQVQPIPALTRSPPDPAFPPVSGAIPPAPNRVVNNRRRSSIAVPYLTSSGATLPPADANSLSSLNAGPSVAGVAGPGNRRLSLSAAYTAYREATAKFPPSPTTPGGYGGRTASSTFSSPRSPLHQPQPHAYPNPAAWPTEENPSFDLPWARGERDPAREHGLRTPPPTAPLYSAMAGPPTLSLPAHPQQDASTSIQAGWLDPSFSFGTSRPPPSEKISAPLPFTLDPPAAFVPERTRYSIAGVILDEDDFIDYATSSLDWADANAEKAEPALAGLTSPDVVTTPSTATTMTPNFYGQLLSSPLELSRPASAPPEKRQFRPSLPHNGPTEQDDGVFYQITNRRRSSSVDEGMARAAAASGLPNPVASDSRRGSLVARSSMRGWRHYQQQPGDLEGDGDAFPSFLYQPYDNPHAPGSPTKPRRPTTPRTPSAAPSQHSPLSPRAADKLRNSPTSPRGRRPAHRAGEGLSFVNFSPADAPKILKGVSRSGGSGRSKSPKKKVV</sequence>
<accession>A0A2S5B3V4</accession>
<feature type="region of interest" description="Disordered" evidence="1">
    <location>
        <begin position="147"/>
        <end position="276"/>
    </location>
</feature>
<gene>
    <name evidence="2" type="ORF">BMF94_5770</name>
</gene>
<comment type="caution">
    <text evidence="2">The sequence shown here is derived from an EMBL/GenBank/DDBJ whole genome shotgun (WGS) entry which is preliminary data.</text>
</comment>